<sequence length="859" mass="96017">MSDIYESAANSLGLFNSPCLTKVELRVTCKGISDRDALNKPDPCVVIKMQSHGQWLEGTAAANELAALPSNTWSAFAVAVCSVLSETLHPPQLHLYRSATEHQFYQKDSGSKETFEYDLFNSLNVNIKDKMIKFFGVGPVHSTIRRVADVCRSCLKMKAGAEPTPNVWTGTDLVVVGRMGVNAGDGICEHNKHQFYQKDSGSKETFEYDLFNSLNVNIKDKMIKFFGVGPVHSTIRRVADVCRSCLKMKAGAEPTPNVWTGTDLVVVERMGVNAGDGICEHNSGWEQNLYTQVFKDSKRGLSCVTLPFCLILNGQLNEGNVSSHWLALCKAIQKKVDRTEVIRSCINPTFSKVFTLDFYFEEVQRLRYELYDISSSHNGIREADCLGAIECTLGQIISQRKFTKALLKQGNTVGKSSITITAEELTGNNDYVELSFSARKLDDKDFFSKSDPFLEIYRVNDDNTQQLVHRTETVMNNLNPVWNTFKTSLNSLCSGDHERILKCIVWDWDSNGKHDFIGEFQATFREMRSAMDGRQIIKMHSFLDYIMGGCQIQFTVAIDFTASNGDPKNSCSLHYIHPYQPNEYLKALVAVGEICQDYDSDKMFPAFGFGARIPPDFKVSHDFAVNFNEDNPECAGIANGLQPHQDTCQPISPEQRAHLYALVLSGKSSMTVMRFQQTWTRHTELLDRVNDIGIQGVVEAYQNCLPKIQLYGPTNIAPIIQKVANFASEEMHTKEAMQYFILLILTDGVITDMADTREAIVHASHLPMSVIIVGVGSADFTDMEMLDGDDGILRSPKGEPVLRDIVQFVPFRNFKHASPAALAKSVLAEVPNQVVDYYNSKGIKPKCPSDYESSRTFGH</sequence>
<keyword evidence="14" id="KW-1185">Reference proteome</keyword>
<keyword evidence="9" id="KW-0106">Calcium</keyword>
<dbReference type="InterPro" id="IPR010734">
    <property type="entry name" value="Copine_C"/>
</dbReference>
<dbReference type="Pfam" id="PF00168">
    <property type="entry name" value="C2"/>
    <property type="match status" value="2"/>
</dbReference>
<feature type="domain" description="C2" evidence="12">
    <location>
        <begin position="412"/>
        <end position="537"/>
    </location>
</feature>
<dbReference type="OrthoDB" id="5855668at2759"/>
<evidence type="ECO:0000256" key="1">
    <source>
        <dbReference type="ARBA" id="ARBA00004123"/>
    </source>
</evidence>
<dbReference type="GO" id="GO:0005737">
    <property type="term" value="C:cytoplasm"/>
    <property type="evidence" value="ECO:0007669"/>
    <property type="project" value="UniProtKB-SubCell"/>
</dbReference>
<dbReference type="InterPro" id="IPR045052">
    <property type="entry name" value="Copine"/>
</dbReference>
<protein>
    <submittedName>
        <fullName evidence="13">Copine-4</fullName>
    </submittedName>
</protein>
<dbReference type="GO" id="GO:0005634">
    <property type="term" value="C:nucleus"/>
    <property type="evidence" value="ECO:0007669"/>
    <property type="project" value="UniProtKB-SubCell"/>
</dbReference>
<dbReference type="EMBL" id="RJVU01013851">
    <property type="protein sequence ID" value="ROL53123.1"/>
    <property type="molecule type" value="Genomic_DNA"/>
</dbReference>
<dbReference type="SMART" id="SM00239">
    <property type="entry name" value="C2"/>
    <property type="match status" value="2"/>
</dbReference>
<gene>
    <name evidence="13" type="ORF">DPX16_14136</name>
</gene>
<comment type="similarity">
    <text evidence="4">Belongs to the copine family.</text>
</comment>
<dbReference type="SMART" id="SM00327">
    <property type="entry name" value="VWA"/>
    <property type="match status" value="1"/>
</dbReference>
<keyword evidence="6" id="KW-0963">Cytoplasm</keyword>
<evidence type="ECO:0000256" key="11">
    <source>
        <dbReference type="ARBA" id="ARBA00023242"/>
    </source>
</evidence>
<dbReference type="InterPro" id="IPR037768">
    <property type="entry name" value="C2B_Copine"/>
</dbReference>
<keyword evidence="5" id="KW-1003">Cell membrane</keyword>
<dbReference type="InterPro" id="IPR035892">
    <property type="entry name" value="C2_domain_sf"/>
</dbReference>
<dbReference type="FunFam" id="2.60.40.150:FF:000042">
    <property type="entry name" value="Copine 3"/>
    <property type="match status" value="1"/>
</dbReference>
<dbReference type="PANTHER" id="PTHR10857">
    <property type="entry name" value="COPINE"/>
    <property type="match status" value="1"/>
</dbReference>
<accession>A0A3N0Z4C5</accession>
<dbReference type="GO" id="GO:0071277">
    <property type="term" value="P:cellular response to calcium ion"/>
    <property type="evidence" value="ECO:0007669"/>
    <property type="project" value="UniProtKB-ARBA"/>
</dbReference>
<dbReference type="GO" id="GO:0005544">
    <property type="term" value="F:calcium-dependent phospholipid binding"/>
    <property type="evidence" value="ECO:0007669"/>
    <property type="project" value="InterPro"/>
</dbReference>
<dbReference type="Gene3D" id="3.40.50.410">
    <property type="entry name" value="von Willebrand factor, type A domain"/>
    <property type="match status" value="1"/>
</dbReference>
<keyword evidence="11" id="KW-0539">Nucleus</keyword>
<dbReference type="PANTHER" id="PTHR10857:SF4">
    <property type="entry name" value="COPINE-4"/>
    <property type="match status" value="1"/>
</dbReference>
<evidence type="ECO:0000256" key="10">
    <source>
        <dbReference type="ARBA" id="ARBA00023136"/>
    </source>
</evidence>
<reference evidence="13 14" key="1">
    <citation type="submission" date="2018-10" db="EMBL/GenBank/DDBJ databases">
        <title>Genome assembly for a Yunnan-Guizhou Plateau 3E fish, Anabarilius grahami (Regan), and its evolutionary and genetic applications.</title>
        <authorList>
            <person name="Jiang W."/>
        </authorList>
    </citation>
    <scope>NUCLEOTIDE SEQUENCE [LARGE SCALE GENOMIC DNA]</scope>
    <source>
        <strain evidence="13">AG-KIZ</strain>
        <tissue evidence="13">Muscle</tissue>
    </source>
</reference>
<name>A0A3N0Z4C5_ANAGA</name>
<keyword evidence="10" id="KW-0472">Membrane</keyword>
<comment type="subcellular location">
    <subcellularLocation>
        <location evidence="2">Cell membrane</location>
    </subcellularLocation>
    <subcellularLocation>
        <location evidence="3">Cytoplasm</location>
    </subcellularLocation>
    <subcellularLocation>
        <location evidence="1">Nucleus</location>
    </subcellularLocation>
</comment>
<dbReference type="GO" id="GO:0005886">
    <property type="term" value="C:plasma membrane"/>
    <property type="evidence" value="ECO:0007669"/>
    <property type="project" value="UniProtKB-SubCell"/>
</dbReference>
<evidence type="ECO:0000256" key="7">
    <source>
        <dbReference type="ARBA" id="ARBA00022723"/>
    </source>
</evidence>
<evidence type="ECO:0000256" key="2">
    <source>
        <dbReference type="ARBA" id="ARBA00004236"/>
    </source>
</evidence>
<evidence type="ECO:0000313" key="13">
    <source>
        <dbReference type="EMBL" id="ROL53123.1"/>
    </source>
</evidence>
<dbReference type="InterPro" id="IPR000008">
    <property type="entry name" value="C2_dom"/>
</dbReference>
<evidence type="ECO:0000259" key="12">
    <source>
        <dbReference type="PROSITE" id="PS50004"/>
    </source>
</evidence>
<dbReference type="AlphaFoldDB" id="A0A3N0Z4C5"/>
<evidence type="ECO:0000256" key="9">
    <source>
        <dbReference type="ARBA" id="ARBA00022837"/>
    </source>
</evidence>
<evidence type="ECO:0000256" key="6">
    <source>
        <dbReference type="ARBA" id="ARBA00022490"/>
    </source>
</evidence>
<dbReference type="Proteomes" id="UP000281406">
    <property type="component" value="Unassembled WGS sequence"/>
</dbReference>
<keyword evidence="8" id="KW-0677">Repeat</keyword>
<evidence type="ECO:0000256" key="5">
    <source>
        <dbReference type="ARBA" id="ARBA00022475"/>
    </source>
</evidence>
<dbReference type="Gene3D" id="2.60.40.150">
    <property type="entry name" value="C2 domain"/>
    <property type="match status" value="2"/>
</dbReference>
<comment type="caution">
    <text evidence="13">The sequence shown here is derived from an EMBL/GenBank/DDBJ whole genome shotgun (WGS) entry which is preliminary data.</text>
</comment>
<dbReference type="Pfam" id="PF07002">
    <property type="entry name" value="Copine"/>
    <property type="match status" value="2"/>
</dbReference>
<dbReference type="CDD" id="cd04047">
    <property type="entry name" value="C2B_Copine"/>
    <property type="match status" value="1"/>
</dbReference>
<evidence type="ECO:0000256" key="3">
    <source>
        <dbReference type="ARBA" id="ARBA00004496"/>
    </source>
</evidence>
<dbReference type="CDD" id="cd04048">
    <property type="entry name" value="C2A_Copine"/>
    <property type="match status" value="1"/>
</dbReference>
<evidence type="ECO:0000256" key="4">
    <source>
        <dbReference type="ARBA" id="ARBA00009048"/>
    </source>
</evidence>
<proteinExistence type="inferred from homology"/>
<feature type="domain" description="C2" evidence="12">
    <location>
        <begin position="259"/>
        <end position="406"/>
    </location>
</feature>
<dbReference type="InterPro" id="IPR002035">
    <property type="entry name" value="VWF_A"/>
</dbReference>
<dbReference type="InterPro" id="IPR036465">
    <property type="entry name" value="vWFA_dom_sf"/>
</dbReference>
<dbReference type="PROSITE" id="PS50004">
    <property type="entry name" value="C2"/>
    <property type="match status" value="2"/>
</dbReference>
<dbReference type="GO" id="GO:0046872">
    <property type="term" value="F:metal ion binding"/>
    <property type="evidence" value="ECO:0007669"/>
    <property type="project" value="UniProtKB-KW"/>
</dbReference>
<keyword evidence="7" id="KW-0479">Metal-binding</keyword>
<evidence type="ECO:0000256" key="8">
    <source>
        <dbReference type="ARBA" id="ARBA00022737"/>
    </source>
</evidence>
<dbReference type="SUPFAM" id="SSF53300">
    <property type="entry name" value="vWA-like"/>
    <property type="match status" value="1"/>
</dbReference>
<organism evidence="13 14">
    <name type="scientific">Anabarilius grahami</name>
    <name type="common">Kanglang fish</name>
    <name type="synonym">Barilius grahami</name>
    <dbReference type="NCBI Taxonomy" id="495550"/>
    <lineage>
        <taxon>Eukaryota</taxon>
        <taxon>Metazoa</taxon>
        <taxon>Chordata</taxon>
        <taxon>Craniata</taxon>
        <taxon>Vertebrata</taxon>
        <taxon>Euteleostomi</taxon>
        <taxon>Actinopterygii</taxon>
        <taxon>Neopterygii</taxon>
        <taxon>Teleostei</taxon>
        <taxon>Ostariophysi</taxon>
        <taxon>Cypriniformes</taxon>
        <taxon>Xenocyprididae</taxon>
        <taxon>Xenocypridinae</taxon>
        <taxon>Xenocypridinae incertae sedis</taxon>
        <taxon>Anabarilius</taxon>
    </lineage>
</organism>
<dbReference type="SUPFAM" id="SSF49562">
    <property type="entry name" value="C2 domain (Calcium/lipid-binding domain, CaLB)"/>
    <property type="match status" value="2"/>
</dbReference>
<evidence type="ECO:0000313" key="14">
    <source>
        <dbReference type="Proteomes" id="UP000281406"/>
    </source>
</evidence>